<feature type="compositionally biased region" description="Basic and acidic residues" evidence="1">
    <location>
        <begin position="174"/>
        <end position="188"/>
    </location>
</feature>
<feature type="compositionally biased region" description="Basic residues" evidence="1">
    <location>
        <begin position="140"/>
        <end position="156"/>
    </location>
</feature>
<evidence type="ECO:0000313" key="2">
    <source>
        <dbReference type="EMBL" id="KAK4714623.1"/>
    </source>
</evidence>
<dbReference type="EMBL" id="JAWPEI010000010">
    <property type="protein sequence ID" value="KAK4714623.1"/>
    <property type="molecule type" value="Genomic_DNA"/>
</dbReference>
<feature type="compositionally biased region" description="Polar residues" evidence="1">
    <location>
        <begin position="214"/>
        <end position="228"/>
    </location>
</feature>
<feature type="compositionally biased region" description="Low complexity" evidence="1">
    <location>
        <begin position="189"/>
        <end position="213"/>
    </location>
</feature>
<gene>
    <name evidence="2" type="ORF">R3W88_020530</name>
</gene>
<sequence>MSSLRAQNFQRVLIQKVNARIRLAQVCRVILITPSFRFQRIAIARALLKNLPVCPLTFTMYALRYSSVGDLSIFFFFVNAGLNLNYIGDSPGRFCREDKSGNLGEPDSSPRMNLRAVNAKDIGVKIDGKENRAGNGKNPTKGRVRNKTKKIFKHTGKSVGGGIKKVMSGKSPGKSKEELESSETERLSSVESDSSDAESQPSSVDSPPVDNSSTASSGIENSDTTVRTSELVDSESIKTPDEVAAGDSNEHHALGQSSSFKK</sequence>
<accession>A0AAV9KMX4</accession>
<dbReference type="AlphaFoldDB" id="A0AAV9KMX4"/>
<proteinExistence type="predicted"/>
<protein>
    <submittedName>
        <fullName evidence="2">Uncharacterized protein</fullName>
    </submittedName>
</protein>
<reference evidence="2 3" key="1">
    <citation type="submission" date="2023-10" db="EMBL/GenBank/DDBJ databases">
        <title>Genome-Wide Identification Analysis in wild type Solanum Pinnatisectum Reveals Some Genes Defensing Phytophthora Infestans.</title>
        <authorList>
            <person name="Sun C."/>
        </authorList>
    </citation>
    <scope>NUCLEOTIDE SEQUENCE [LARGE SCALE GENOMIC DNA]</scope>
    <source>
        <strain evidence="2">LQN</strain>
        <tissue evidence="2">Leaf</tissue>
    </source>
</reference>
<organism evidence="2 3">
    <name type="scientific">Solanum pinnatisectum</name>
    <name type="common">tansyleaf nightshade</name>
    <dbReference type="NCBI Taxonomy" id="50273"/>
    <lineage>
        <taxon>Eukaryota</taxon>
        <taxon>Viridiplantae</taxon>
        <taxon>Streptophyta</taxon>
        <taxon>Embryophyta</taxon>
        <taxon>Tracheophyta</taxon>
        <taxon>Spermatophyta</taxon>
        <taxon>Magnoliopsida</taxon>
        <taxon>eudicotyledons</taxon>
        <taxon>Gunneridae</taxon>
        <taxon>Pentapetalae</taxon>
        <taxon>asterids</taxon>
        <taxon>lamiids</taxon>
        <taxon>Solanales</taxon>
        <taxon>Solanaceae</taxon>
        <taxon>Solanoideae</taxon>
        <taxon>Solaneae</taxon>
        <taxon>Solanum</taxon>
    </lineage>
</organism>
<dbReference type="Proteomes" id="UP001311915">
    <property type="component" value="Unassembled WGS sequence"/>
</dbReference>
<evidence type="ECO:0000256" key="1">
    <source>
        <dbReference type="SAM" id="MobiDB-lite"/>
    </source>
</evidence>
<keyword evidence="3" id="KW-1185">Reference proteome</keyword>
<feature type="region of interest" description="Disordered" evidence="1">
    <location>
        <begin position="125"/>
        <end position="262"/>
    </location>
</feature>
<comment type="caution">
    <text evidence="2">The sequence shown here is derived from an EMBL/GenBank/DDBJ whole genome shotgun (WGS) entry which is preliminary data.</text>
</comment>
<name>A0AAV9KMX4_9SOLN</name>
<evidence type="ECO:0000313" key="3">
    <source>
        <dbReference type="Proteomes" id="UP001311915"/>
    </source>
</evidence>